<comment type="caution">
    <text evidence="1">The sequence shown here is derived from an EMBL/GenBank/DDBJ whole genome shotgun (WGS) entry which is preliminary data.</text>
</comment>
<name>A0A0C2VB58_9BACL</name>
<proteinExistence type="predicted"/>
<evidence type="ECO:0000313" key="2">
    <source>
        <dbReference type="Proteomes" id="UP000031972"/>
    </source>
</evidence>
<organism evidence="1 2">
    <name type="scientific">Jeotgalibacillus campisalis</name>
    <dbReference type="NCBI Taxonomy" id="220754"/>
    <lineage>
        <taxon>Bacteria</taxon>
        <taxon>Bacillati</taxon>
        <taxon>Bacillota</taxon>
        <taxon>Bacilli</taxon>
        <taxon>Bacillales</taxon>
        <taxon>Caryophanaceae</taxon>
        <taxon>Jeotgalibacillus</taxon>
    </lineage>
</organism>
<dbReference type="PATRIC" id="fig|220754.4.peg.2856"/>
<dbReference type="OrthoDB" id="1697867at2"/>
<accession>A0A0C2VB58</accession>
<dbReference type="EMBL" id="JXRR01000017">
    <property type="protein sequence ID" value="KIL46167.1"/>
    <property type="molecule type" value="Genomic_DNA"/>
</dbReference>
<dbReference type="NCBIfam" id="TIGR01538">
    <property type="entry name" value="portal_SPP1"/>
    <property type="match status" value="1"/>
</dbReference>
<sequence length="473" mass="53924">MDPFSMTHGEELIELIKENKPTDLQMLRRVYDDFDPTDYSEGVEYYFNQSQIKKRTIKVPGDNGTMIADPDATNHRLASGFHKLLVDQKTAYLSGEPMTIGTKSDNDQLLELIEETIGEDFEDIIPELIKNASNKGREWLHPYIDEDGVFQFIIIPAEQFIPIYEPTKRKELIGGIRFYKYSESVIKIEWWTADDVSYYEIIEGELLPDAMEEVNPAPHYINGKESGNWGKVPFIEFANNEERVSDLHFVKDPIDAFDLLFSDVTNTLDDMQSLIYVLKGYEGTNLAEFLQQLKRYKAIPIDAAEGSGIDTLKAEVPVEAVKTQIEELKQSIFAFGQGVNPSPDVIGNAPSGVALKNLYSLLDMKSSILERKFTRALRKFMWFVVEYLKLSGQGEYDHKDVTFTFNKMLLTNEVELVQMARDSVGITSRETLLESHPWVRNIQIELERIAREEAEFDARQEPLGGGTNEPTGD</sequence>
<keyword evidence="2" id="KW-1185">Reference proteome</keyword>
<dbReference type="InterPro" id="IPR021145">
    <property type="entry name" value="Portal_protein_SPP1_Gp6-like"/>
</dbReference>
<dbReference type="RefSeq" id="WP_052477117.1">
    <property type="nucleotide sequence ID" value="NZ_JXRR01000017.1"/>
</dbReference>
<dbReference type="Proteomes" id="UP000031972">
    <property type="component" value="Unassembled WGS sequence"/>
</dbReference>
<protein>
    <submittedName>
        <fullName evidence="1">Phage portal protein, SPP1 family</fullName>
    </submittedName>
</protein>
<reference evidence="1 2" key="1">
    <citation type="submission" date="2015-01" db="EMBL/GenBank/DDBJ databases">
        <title>Jeotgalibacillus campisalis genome sequencing.</title>
        <authorList>
            <person name="Goh K.M."/>
            <person name="Chan K.-G."/>
            <person name="Yaakop A.S."/>
            <person name="Ee R."/>
            <person name="Gan H.M."/>
            <person name="Chan C.S."/>
        </authorList>
    </citation>
    <scope>NUCLEOTIDE SEQUENCE [LARGE SCALE GENOMIC DNA]</scope>
    <source>
        <strain evidence="1 2">SF-57</strain>
    </source>
</reference>
<dbReference type="AlphaFoldDB" id="A0A0C2VB58"/>
<evidence type="ECO:0000313" key="1">
    <source>
        <dbReference type="EMBL" id="KIL46167.1"/>
    </source>
</evidence>
<gene>
    <name evidence="1" type="ORF">KR50_28420</name>
</gene>
<dbReference type="Pfam" id="PF05133">
    <property type="entry name" value="SPP1_portal"/>
    <property type="match status" value="1"/>
</dbReference>
<dbReference type="InterPro" id="IPR006428">
    <property type="entry name" value="Portal_SPP1-type"/>
</dbReference>